<dbReference type="AlphaFoldDB" id="X0XXN1"/>
<feature type="non-terminal residue" evidence="1">
    <location>
        <position position="1"/>
    </location>
</feature>
<sequence length="250" mass="27428">RDNSGWELYRVAEDFAECNNVADQYPEVLQELISTWYVEAGKHGVLPLDGPNPARFATPRPQIATDLERYIYYPDTQSVPESAAVKVLNRPHVIAAVVDIPKGGAEGVLLSHGGNSGGYTLFVQDGKLHYLHNYVGSQHFLLTSDEEVPIGHVILSYEFEVSGPPDLKNGRGAPGVGKLFFNEKLVGQMELPVTMPLTISIDEGLTCGRDPGSPTTDLYQPPFVFTGTLHRVAVDVSGERIEDHEAEIRM</sequence>
<gene>
    <name evidence="1" type="ORF">S01H1_66247</name>
</gene>
<dbReference type="SUPFAM" id="SSF53649">
    <property type="entry name" value="Alkaline phosphatase-like"/>
    <property type="match status" value="1"/>
</dbReference>
<comment type="caution">
    <text evidence="1">The sequence shown here is derived from an EMBL/GenBank/DDBJ whole genome shotgun (WGS) entry which is preliminary data.</text>
</comment>
<proteinExistence type="predicted"/>
<organism evidence="1">
    <name type="scientific">marine sediment metagenome</name>
    <dbReference type="NCBI Taxonomy" id="412755"/>
    <lineage>
        <taxon>unclassified sequences</taxon>
        <taxon>metagenomes</taxon>
        <taxon>ecological metagenomes</taxon>
    </lineage>
</organism>
<dbReference type="Gene3D" id="3.30.1120.10">
    <property type="match status" value="1"/>
</dbReference>
<reference evidence="1" key="1">
    <citation type="journal article" date="2014" name="Front. Microbiol.">
        <title>High frequency of phylogenetically diverse reductive dehalogenase-homologous genes in deep subseafloor sedimentary metagenomes.</title>
        <authorList>
            <person name="Kawai M."/>
            <person name="Futagami T."/>
            <person name="Toyoda A."/>
            <person name="Takaki Y."/>
            <person name="Nishi S."/>
            <person name="Hori S."/>
            <person name="Arai W."/>
            <person name="Tsubouchi T."/>
            <person name="Morono Y."/>
            <person name="Uchiyama I."/>
            <person name="Ito T."/>
            <person name="Fujiyama A."/>
            <person name="Inagaki F."/>
            <person name="Takami H."/>
        </authorList>
    </citation>
    <scope>NUCLEOTIDE SEQUENCE</scope>
    <source>
        <strain evidence="1">Expedition CK06-06</strain>
    </source>
</reference>
<protein>
    <recommendedName>
        <fullName evidence="2">Arylsulfatase</fullName>
    </recommendedName>
</protein>
<evidence type="ECO:0000313" key="1">
    <source>
        <dbReference type="EMBL" id="GAG29491.1"/>
    </source>
</evidence>
<name>X0XXN1_9ZZZZ</name>
<accession>X0XXN1</accession>
<evidence type="ECO:0008006" key="2">
    <source>
        <dbReference type="Google" id="ProtNLM"/>
    </source>
</evidence>
<feature type="non-terminal residue" evidence="1">
    <location>
        <position position="250"/>
    </location>
</feature>
<dbReference type="InterPro" id="IPR017850">
    <property type="entry name" value="Alkaline_phosphatase_core_sf"/>
</dbReference>
<dbReference type="EMBL" id="BARS01043789">
    <property type="protein sequence ID" value="GAG29491.1"/>
    <property type="molecule type" value="Genomic_DNA"/>
</dbReference>